<dbReference type="PANTHER" id="PTHR43201">
    <property type="entry name" value="ACYL-COA SYNTHETASE"/>
    <property type="match status" value="1"/>
</dbReference>
<keyword evidence="2" id="KW-0436">Ligase</keyword>
<feature type="domain" description="AMP-dependent synthetase/ligase" evidence="4">
    <location>
        <begin position="31"/>
        <end position="385"/>
    </location>
</feature>
<dbReference type="SUPFAM" id="SSF56801">
    <property type="entry name" value="Acetyl-CoA synthetase-like"/>
    <property type="match status" value="1"/>
</dbReference>
<name>A0ABV3BEL0_9ACTN</name>
<evidence type="ECO:0000259" key="4">
    <source>
        <dbReference type="Pfam" id="PF00501"/>
    </source>
</evidence>
<comment type="similarity">
    <text evidence="1">Belongs to the ATP-dependent AMP-binding enzyme family.</text>
</comment>
<feature type="region of interest" description="Disordered" evidence="3">
    <location>
        <begin position="1"/>
        <end position="20"/>
    </location>
</feature>
<reference evidence="6 7" key="1">
    <citation type="submission" date="2024-06" db="EMBL/GenBank/DDBJ databases">
        <title>The Natural Products Discovery Center: Release of the First 8490 Sequenced Strains for Exploring Actinobacteria Biosynthetic Diversity.</title>
        <authorList>
            <person name="Kalkreuter E."/>
            <person name="Kautsar S.A."/>
            <person name="Yang D."/>
            <person name="Bader C.D."/>
            <person name="Teijaro C.N."/>
            <person name="Fluegel L."/>
            <person name="Davis C.M."/>
            <person name="Simpson J.R."/>
            <person name="Lauterbach L."/>
            <person name="Steele A.D."/>
            <person name="Gui C."/>
            <person name="Meng S."/>
            <person name="Li G."/>
            <person name="Viehrig K."/>
            <person name="Ye F."/>
            <person name="Su P."/>
            <person name="Kiefer A.F."/>
            <person name="Nichols A."/>
            <person name="Cepeda A.J."/>
            <person name="Yan W."/>
            <person name="Fan B."/>
            <person name="Jiang Y."/>
            <person name="Adhikari A."/>
            <person name="Zheng C.-J."/>
            <person name="Schuster L."/>
            <person name="Cowan T.M."/>
            <person name="Smanski M.J."/>
            <person name="Chevrette M.G."/>
            <person name="De Carvalho L.P.S."/>
            <person name="Shen B."/>
        </authorList>
    </citation>
    <scope>NUCLEOTIDE SEQUENCE [LARGE SCALE GENOMIC DNA]</scope>
    <source>
        <strain evidence="6 7">NPDC046838</strain>
    </source>
</reference>
<dbReference type="Proteomes" id="UP001551176">
    <property type="component" value="Unassembled WGS sequence"/>
</dbReference>
<dbReference type="InterPro" id="IPR045851">
    <property type="entry name" value="AMP-bd_C_sf"/>
</dbReference>
<dbReference type="PANTHER" id="PTHR43201:SF5">
    <property type="entry name" value="MEDIUM-CHAIN ACYL-COA LIGASE ACSF2, MITOCHONDRIAL"/>
    <property type="match status" value="1"/>
</dbReference>
<feature type="compositionally biased region" description="Low complexity" evidence="3">
    <location>
        <begin position="166"/>
        <end position="175"/>
    </location>
</feature>
<evidence type="ECO:0000256" key="1">
    <source>
        <dbReference type="ARBA" id="ARBA00006432"/>
    </source>
</evidence>
<keyword evidence="7" id="KW-1185">Reference proteome</keyword>
<comment type="caution">
    <text evidence="6">The sequence shown here is derived from an EMBL/GenBank/DDBJ whole genome shotgun (WGS) entry which is preliminary data.</text>
</comment>
<feature type="compositionally biased region" description="Basic and acidic residues" evidence="3">
    <location>
        <begin position="7"/>
        <end position="19"/>
    </location>
</feature>
<dbReference type="InterPro" id="IPR042099">
    <property type="entry name" value="ANL_N_sf"/>
</dbReference>
<evidence type="ECO:0000256" key="2">
    <source>
        <dbReference type="ARBA" id="ARBA00022598"/>
    </source>
</evidence>
<evidence type="ECO:0000313" key="6">
    <source>
        <dbReference type="EMBL" id="MEU6819436.1"/>
    </source>
</evidence>
<dbReference type="InterPro" id="IPR025110">
    <property type="entry name" value="AMP-bd_C"/>
</dbReference>
<sequence>MATASDSEAHRLDSADRLDPLPTTLGDLLDTASRARPQAVAVRCEDGVLTYGDLHEKVRSTARRFASLGVVEQGTAGLLLENTPESVVALLAAARLGLRLVPLEPGTPRSQLMSVRDTLGPLSVVGHAARLTALDGSKDPDPLDCALIPVEDPGDATAPEPDGDEPPSSAAPDAPFLHQYTSGSTGEPKVAVHTQRNLVNGGDIYARSYGVAEDDRILAAVPLLHSFGLVAGLVTALRAGAELVLLGRFTPARLLQTLDQHACTVLVAAPMAYDLTTRAAGAGSSPPRPPDALRLCLSSGAALPPAVAQRARERLGLDIQQVYGCTEAGVIAARRPGDGSGADLGVGRPMPGVRLRIVDERGDEVRRGAEGALLVRTPAMFLHYLGHPDATRRAFHDGWYRTGDVARLGPEGHLHLVGRKDSFINVGGKKVNPVEVEQVLLAHPSVAEAVVWGETTDGGGERVRATVVVGAPLKATELTTHCRTRLLPHQVPAEVDFVAALPKSSMGKVRRAAVPTLPGAPDGAANKADGPRGEGP</sequence>
<proteinExistence type="inferred from homology"/>
<evidence type="ECO:0000313" key="7">
    <source>
        <dbReference type="Proteomes" id="UP001551176"/>
    </source>
</evidence>
<dbReference type="Gene3D" id="3.30.300.30">
    <property type="match status" value="1"/>
</dbReference>
<dbReference type="InterPro" id="IPR000873">
    <property type="entry name" value="AMP-dep_synth/lig_dom"/>
</dbReference>
<feature type="region of interest" description="Disordered" evidence="3">
    <location>
        <begin position="513"/>
        <end position="536"/>
    </location>
</feature>
<accession>A0ABV3BEL0</accession>
<protein>
    <submittedName>
        <fullName evidence="6">Class I adenylate-forming enzyme family protein</fullName>
    </submittedName>
</protein>
<dbReference type="EMBL" id="JBEYXV010000001">
    <property type="protein sequence ID" value="MEU6819436.1"/>
    <property type="molecule type" value="Genomic_DNA"/>
</dbReference>
<dbReference type="Pfam" id="PF00501">
    <property type="entry name" value="AMP-binding"/>
    <property type="match status" value="1"/>
</dbReference>
<organism evidence="6 7">
    <name type="scientific">Streptomyces atriruber</name>
    <dbReference type="NCBI Taxonomy" id="545121"/>
    <lineage>
        <taxon>Bacteria</taxon>
        <taxon>Bacillati</taxon>
        <taxon>Actinomycetota</taxon>
        <taxon>Actinomycetes</taxon>
        <taxon>Kitasatosporales</taxon>
        <taxon>Streptomycetaceae</taxon>
        <taxon>Streptomyces</taxon>
    </lineage>
</organism>
<dbReference type="RefSeq" id="WP_359343680.1">
    <property type="nucleotide sequence ID" value="NZ_JBEYXV010000001.1"/>
</dbReference>
<gene>
    <name evidence="6" type="ORF">ABZ921_02320</name>
</gene>
<feature type="domain" description="AMP-binding enzyme C-terminal" evidence="5">
    <location>
        <begin position="435"/>
        <end position="508"/>
    </location>
</feature>
<evidence type="ECO:0000256" key="3">
    <source>
        <dbReference type="SAM" id="MobiDB-lite"/>
    </source>
</evidence>
<feature type="region of interest" description="Disordered" evidence="3">
    <location>
        <begin position="135"/>
        <end position="188"/>
    </location>
</feature>
<evidence type="ECO:0000259" key="5">
    <source>
        <dbReference type="Pfam" id="PF13193"/>
    </source>
</evidence>
<dbReference type="Gene3D" id="3.40.50.12780">
    <property type="entry name" value="N-terminal domain of ligase-like"/>
    <property type="match status" value="1"/>
</dbReference>
<dbReference type="Pfam" id="PF13193">
    <property type="entry name" value="AMP-binding_C"/>
    <property type="match status" value="1"/>
</dbReference>